<dbReference type="eggNOG" id="COG3409">
    <property type="taxonomic scope" value="Bacteria"/>
</dbReference>
<gene>
    <name evidence="3" type="ordered locus">Rcas_3347</name>
</gene>
<feature type="domain" description="LysM" evidence="2">
    <location>
        <begin position="579"/>
        <end position="626"/>
    </location>
</feature>
<dbReference type="AlphaFoldDB" id="A7NPA1"/>
<dbReference type="PROSITE" id="PS51782">
    <property type="entry name" value="LYSM"/>
    <property type="match status" value="1"/>
</dbReference>
<feature type="compositionally biased region" description="Polar residues" evidence="1">
    <location>
        <begin position="200"/>
        <end position="212"/>
    </location>
</feature>
<evidence type="ECO:0000313" key="4">
    <source>
        <dbReference type="Proteomes" id="UP000000263"/>
    </source>
</evidence>
<sequence>MRMKKPLSARSSEPADGIATVWINQLRQGPAPPAIAEEAPVTPEQQRDGDRAFGHHFGDFRLHSGAETGLTPAAPPVAPLTAFHRITIQTQRSPQSSRPTLRQGSSHAEDITFLQERLNSDGATPALEVDGIFGPLTDAATREFQRRHGLIVDGIVGPQTWGALNALERAGIAGPEDVMSGTRPVTAEQHLEVEQALHPNAQTSGGSVTTPPMTGAGVGGEFEQHMIAALDTLINDRVNPENEMPASPDLMDPIREIADAAQQTVEDFYARYIVMASRTPTGSYHPGSFRIPLGDASTRPVSREYAAGWVDYFMSEPSYEPSQVLTDHNVDTSRDRPDRAEYTRVRDLYVSNDTRFHNVRNVIRGCPAEAGTGTVFVQPREYQGLVGRWALFKTMMHEFLHLVTHPNYSRAAAAVGGSARQALIEGFTDHFTLQVWHHVRDSLEANRALRQRVEGNLFQPDLDPTILEDPSTYSQEAPERIVAAVGEENARVAYFMGHADLLGLGAGTLSEAPLTGIATWEPTDSNTAEEYTVRAGGETVAQIRERTNAATITELDGTEVVDDTQRFAAGHRLHIPGIRWYRAIAEDTRAQVAGQHGITLDQLERANGWTHRRGNTPIPAGTRVLIPRH</sequence>
<keyword evidence="4" id="KW-1185">Reference proteome</keyword>
<dbReference type="Proteomes" id="UP000000263">
    <property type="component" value="Chromosome"/>
</dbReference>
<evidence type="ECO:0000313" key="3">
    <source>
        <dbReference type="EMBL" id="ABU59397.1"/>
    </source>
</evidence>
<evidence type="ECO:0000256" key="1">
    <source>
        <dbReference type="SAM" id="MobiDB-lite"/>
    </source>
</evidence>
<proteinExistence type="predicted"/>
<dbReference type="Gene3D" id="1.10.101.10">
    <property type="entry name" value="PGBD-like superfamily/PGBD"/>
    <property type="match status" value="1"/>
</dbReference>
<dbReference type="HOGENOM" id="CLU_434676_0_0_0"/>
<name>A7NPA1_ROSCS</name>
<dbReference type="InterPro" id="IPR018392">
    <property type="entry name" value="LysM"/>
</dbReference>
<dbReference type="Pfam" id="PF01471">
    <property type="entry name" value="PG_binding_1"/>
    <property type="match status" value="1"/>
</dbReference>
<protein>
    <submittedName>
        <fullName evidence="3">Peptidoglycan-binding domain 1 protein</fullName>
    </submittedName>
</protein>
<evidence type="ECO:0000259" key="2">
    <source>
        <dbReference type="PROSITE" id="PS51782"/>
    </source>
</evidence>
<reference evidence="3 4" key="1">
    <citation type="submission" date="2007-08" db="EMBL/GenBank/DDBJ databases">
        <title>Complete sequence of Roseiflexus castenholzii DSM 13941.</title>
        <authorList>
            <consortium name="US DOE Joint Genome Institute"/>
            <person name="Copeland A."/>
            <person name="Lucas S."/>
            <person name="Lapidus A."/>
            <person name="Barry K."/>
            <person name="Glavina del Rio T."/>
            <person name="Dalin E."/>
            <person name="Tice H."/>
            <person name="Pitluck S."/>
            <person name="Thompson L.S."/>
            <person name="Brettin T."/>
            <person name="Bruce D."/>
            <person name="Detter J.C."/>
            <person name="Han C."/>
            <person name="Tapia R."/>
            <person name="Schmutz J."/>
            <person name="Larimer F."/>
            <person name="Land M."/>
            <person name="Hauser L."/>
            <person name="Kyrpides N."/>
            <person name="Mikhailova N."/>
            <person name="Bryant D.A."/>
            <person name="Hanada S."/>
            <person name="Tsukatani Y."/>
            <person name="Richardson P."/>
        </authorList>
    </citation>
    <scope>NUCLEOTIDE SEQUENCE [LARGE SCALE GENOMIC DNA]</scope>
    <source>
        <strain evidence="4">DSM 13941 / HLO8</strain>
    </source>
</reference>
<dbReference type="EMBL" id="CP000804">
    <property type="protein sequence ID" value="ABU59397.1"/>
    <property type="molecule type" value="Genomic_DNA"/>
</dbReference>
<dbReference type="InterPro" id="IPR036366">
    <property type="entry name" value="PGBDSf"/>
</dbReference>
<dbReference type="KEGG" id="rca:Rcas_3347"/>
<accession>A7NPA1</accession>
<organism evidence="3 4">
    <name type="scientific">Roseiflexus castenholzii (strain DSM 13941 / HLO8)</name>
    <dbReference type="NCBI Taxonomy" id="383372"/>
    <lineage>
        <taxon>Bacteria</taxon>
        <taxon>Bacillati</taxon>
        <taxon>Chloroflexota</taxon>
        <taxon>Chloroflexia</taxon>
        <taxon>Chloroflexales</taxon>
        <taxon>Roseiflexineae</taxon>
        <taxon>Roseiflexaceae</taxon>
        <taxon>Roseiflexus</taxon>
    </lineage>
</organism>
<dbReference type="STRING" id="383372.Rcas_3347"/>
<feature type="region of interest" description="Disordered" evidence="1">
    <location>
        <begin position="198"/>
        <end position="219"/>
    </location>
</feature>
<dbReference type="InterPro" id="IPR036365">
    <property type="entry name" value="PGBD-like_sf"/>
</dbReference>
<dbReference type="SUPFAM" id="SSF47090">
    <property type="entry name" value="PGBD-like"/>
    <property type="match status" value="1"/>
</dbReference>
<dbReference type="InterPro" id="IPR002477">
    <property type="entry name" value="Peptidoglycan-bd-like"/>
</dbReference>